<dbReference type="InterPro" id="IPR026891">
    <property type="entry name" value="Fn3-like"/>
</dbReference>
<keyword evidence="7" id="KW-0326">Glycosidase</keyword>
<dbReference type="InterPro" id="IPR036962">
    <property type="entry name" value="Glyco_hydro_3_N_sf"/>
</dbReference>
<accession>W1NR76</accession>
<name>W1NR76_AMBTC</name>
<evidence type="ECO:0000256" key="7">
    <source>
        <dbReference type="ARBA" id="ARBA00023295"/>
    </source>
</evidence>
<feature type="domain" description="Fibronectin type III-like" evidence="9">
    <location>
        <begin position="709"/>
        <end position="781"/>
    </location>
</feature>
<evidence type="ECO:0000256" key="6">
    <source>
        <dbReference type="ARBA" id="ARBA00023180"/>
    </source>
</evidence>
<dbReference type="GO" id="GO:0046556">
    <property type="term" value="F:alpha-L-arabinofuranosidase activity"/>
    <property type="evidence" value="ECO:0000318"/>
    <property type="project" value="GO_Central"/>
</dbReference>
<sequence>MKRLFGNKHFLSLQLPNYETLLLFLLLLHVTPQPVIPYACDKGEAAPLPFCNISLPIHDRAQDLVSRLNLTEKVQQLVNKAAGVARLGVPPYEWWSEALHGVSNVGPAVHFNGTIPGATSFPAVILSGASFNETLWFVMGQVVSTEARAMYNTGLAGLTYWSPNVNVFRDPRWGRGQETPGEDPVVVSRYAVNYVRGLQDPDNEATSSNSLKVSSCCKHYTAYDVDNWKGVDRFHFDATVKLQDMEDTYQPPFKNCVEEGQVSSVMCSYNRVNGIPTCADPNLLKGVVRGQWNLDGYIVSDCDSIEVFYNAIHYSATPEDAVAAALKAGLDMNCGTYLGKYTGNAVKTGKVEESVVDQALINNYIVLMRLGFFDGDPKQLPFGKLGPADVCTAPHQQLALEAAKQGIVLLYNDGALPLCDKALKTMAIIGPNANVTEVMISNYAGIPCKYVTPLQGMQKYNLSTSYYPGCANVGCKDGSLIAGAAKAASSADVVVLVVGLDQSIEAEGLDRVNLTLPGLQEKLVSDVADAAKGTMILVIMSAGPIDVSFVVNKSNIRGILWVGYPGEAGGDAIAQVIFGDYNPGGRSPFTWYPQEFADKVLMTDMNMRPNATTNFPGRTYRFYSGKPIYEFGHGLSYSTFSKFIKNAPSSLSIPIKPTQSSELDIKHNILDALVTDPRRAIDLSTVICDHLRFNVTVGVKNEGPIHGTHVVLLFWKPPNTTEINGNPKQQLIGFTRVEVKRGEVVLATISVDLCKDLSSVDEEGKRKVILGQHTLVVGSSTEQQVRHHIYLRAKNSRAEMM</sequence>
<dbReference type="InterPro" id="IPR036881">
    <property type="entry name" value="Glyco_hydro_3_C_sf"/>
</dbReference>
<evidence type="ECO:0000256" key="5">
    <source>
        <dbReference type="ARBA" id="ARBA00022801"/>
    </source>
</evidence>
<dbReference type="Pfam" id="PF00933">
    <property type="entry name" value="Glyco_hydro_3"/>
    <property type="match status" value="1"/>
</dbReference>
<evidence type="ECO:0000313" key="11">
    <source>
        <dbReference type="Proteomes" id="UP000017836"/>
    </source>
</evidence>
<organism evidence="10 11">
    <name type="scientific">Amborella trichopoda</name>
    <dbReference type="NCBI Taxonomy" id="13333"/>
    <lineage>
        <taxon>Eukaryota</taxon>
        <taxon>Viridiplantae</taxon>
        <taxon>Streptophyta</taxon>
        <taxon>Embryophyta</taxon>
        <taxon>Tracheophyta</taxon>
        <taxon>Spermatophyta</taxon>
        <taxon>Magnoliopsida</taxon>
        <taxon>Amborellales</taxon>
        <taxon>Amborellaceae</taxon>
        <taxon>Amborella</taxon>
    </lineage>
</organism>
<keyword evidence="4 8" id="KW-0732">Signal</keyword>
<dbReference type="OMA" id="GLPNYQV"/>
<comment type="similarity">
    <text evidence="2">Belongs to the glycosyl hydrolase 3 family.</text>
</comment>
<protein>
    <recommendedName>
        <fullName evidence="9">Fibronectin type III-like domain-containing protein</fullName>
    </recommendedName>
</protein>
<dbReference type="Proteomes" id="UP000017836">
    <property type="component" value="Unassembled WGS sequence"/>
</dbReference>
<dbReference type="OrthoDB" id="47059at2759"/>
<evidence type="ECO:0000256" key="8">
    <source>
        <dbReference type="SAM" id="SignalP"/>
    </source>
</evidence>
<dbReference type="GO" id="GO:0005576">
    <property type="term" value="C:extracellular region"/>
    <property type="evidence" value="ECO:0007669"/>
    <property type="project" value="UniProtKB-SubCell"/>
</dbReference>
<feature type="signal peptide" evidence="8">
    <location>
        <begin position="1"/>
        <end position="37"/>
    </location>
</feature>
<dbReference type="FunFam" id="3.20.20.300:FF:000004">
    <property type="entry name" value="probable beta-D-xylosidase 7"/>
    <property type="match status" value="1"/>
</dbReference>
<evidence type="ECO:0000256" key="2">
    <source>
        <dbReference type="ARBA" id="ARBA00005336"/>
    </source>
</evidence>
<comment type="subcellular location">
    <subcellularLocation>
        <location evidence="1">Secreted</location>
    </subcellularLocation>
</comment>
<dbReference type="PANTHER" id="PTHR42721:SF3">
    <property type="entry name" value="BETA-D-XYLOSIDASE 5-RELATED"/>
    <property type="match status" value="1"/>
</dbReference>
<dbReference type="GO" id="GO:0009044">
    <property type="term" value="F:xylan 1,4-beta-xylosidase activity"/>
    <property type="evidence" value="ECO:0000318"/>
    <property type="project" value="GO_Central"/>
</dbReference>
<dbReference type="AlphaFoldDB" id="W1NR76"/>
<evidence type="ECO:0000259" key="9">
    <source>
        <dbReference type="SMART" id="SM01217"/>
    </source>
</evidence>
<dbReference type="FunFam" id="3.40.50.1700:FF:000001">
    <property type="entry name" value="probable beta-D-xylosidase 2"/>
    <property type="match status" value="1"/>
</dbReference>
<evidence type="ECO:0000256" key="3">
    <source>
        <dbReference type="ARBA" id="ARBA00022525"/>
    </source>
</evidence>
<dbReference type="SUPFAM" id="SSF51445">
    <property type="entry name" value="(Trans)glycosidases"/>
    <property type="match status" value="1"/>
</dbReference>
<dbReference type="Gene3D" id="3.20.20.300">
    <property type="entry name" value="Glycoside hydrolase, family 3, N-terminal domain"/>
    <property type="match status" value="1"/>
</dbReference>
<evidence type="ECO:0000256" key="4">
    <source>
        <dbReference type="ARBA" id="ARBA00022729"/>
    </source>
</evidence>
<dbReference type="Gramene" id="ERM97495">
    <property type="protein sequence ID" value="ERM97495"/>
    <property type="gene ID" value="AMTR_s00125p00113140"/>
</dbReference>
<dbReference type="Gene3D" id="3.40.50.1700">
    <property type="entry name" value="Glycoside hydrolase family 3 C-terminal domain"/>
    <property type="match status" value="1"/>
</dbReference>
<dbReference type="HOGENOM" id="CLU_004542_5_3_1"/>
<dbReference type="PANTHER" id="PTHR42721">
    <property type="entry name" value="SUGAR HYDROLASE-RELATED"/>
    <property type="match status" value="1"/>
</dbReference>
<reference evidence="11" key="1">
    <citation type="journal article" date="2013" name="Science">
        <title>The Amborella genome and the evolution of flowering plants.</title>
        <authorList>
            <consortium name="Amborella Genome Project"/>
        </authorList>
    </citation>
    <scope>NUCLEOTIDE SEQUENCE [LARGE SCALE GENOMIC DNA]</scope>
</reference>
<dbReference type="InterPro" id="IPR044993">
    <property type="entry name" value="BXL"/>
</dbReference>
<dbReference type="Gene3D" id="2.60.40.10">
    <property type="entry name" value="Immunoglobulins"/>
    <property type="match status" value="1"/>
</dbReference>
<dbReference type="KEGG" id="atr:18425469"/>
<keyword evidence="5" id="KW-0378">Hydrolase</keyword>
<dbReference type="Pfam" id="PF14310">
    <property type="entry name" value="Fn3-like"/>
    <property type="match status" value="1"/>
</dbReference>
<keyword evidence="3" id="KW-0964">Secreted</keyword>
<dbReference type="SUPFAM" id="SSF52279">
    <property type="entry name" value="Beta-D-glucan exohydrolase, C-terminal domain"/>
    <property type="match status" value="1"/>
</dbReference>
<dbReference type="InterPro" id="IPR013783">
    <property type="entry name" value="Ig-like_fold"/>
</dbReference>
<dbReference type="Pfam" id="PF01915">
    <property type="entry name" value="Glyco_hydro_3_C"/>
    <property type="match status" value="1"/>
</dbReference>
<feature type="chain" id="PRO_5004807845" description="Fibronectin type III-like domain-containing protein" evidence="8">
    <location>
        <begin position="38"/>
        <end position="801"/>
    </location>
</feature>
<evidence type="ECO:0000256" key="1">
    <source>
        <dbReference type="ARBA" id="ARBA00004613"/>
    </source>
</evidence>
<dbReference type="EMBL" id="KI396312">
    <property type="protein sequence ID" value="ERM97495.1"/>
    <property type="molecule type" value="Genomic_DNA"/>
</dbReference>
<dbReference type="STRING" id="13333.W1NR76"/>
<dbReference type="InterPro" id="IPR001764">
    <property type="entry name" value="Glyco_hydro_3_N"/>
</dbReference>
<dbReference type="GO" id="GO:0031222">
    <property type="term" value="P:arabinan catabolic process"/>
    <property type="evidence" value="ECO:0000318"/>
    <property type="project" value="GO_Central"/>
</dbReference>
<proteinExistence type="inferred from homology"/>
<keyword evidence="6" id="KW-0325">Glycoprotein</keyword>
<keyword evidence="11" id="KW-1185">Reference proteome</keyword>
<dbReference type="InterPro" id="IPR017853">
    <property type="entry name" value="GH"/>
</dbReference>
<dbReference type="InterPro" id="IPR002772">
    <property type="entry name" value="Glyco_hydro_3_C"/>
</dbReference>
<gene>
    <name evidence="10" type="ORF">AMTR_s00125p00113140</name>
</gene>
<dbReference type="GO" id="GO:0045493">
    <property type="term" value="P:xylan catabolic process"/>
    <property type="evidence" value="ECO:0000318"/>
    <property type="project" value="GO_Central"/>
</dbReference>
<dbReference type="eggNOG" id="ENOG502QQ55">
    <property type="taxonomic scope" value="Eukaryota"/>
</dbReference>
<dbReference type="SMART" id="SM01217">
    <property type="entry name" value="Fn3_like"/>
    <property type="match status" value="1"/>
</dbReference>
<evidence type="ECO:0000313" key="10">
    <source>
        <dbReference type="EMBL" id="ERM97495.1"/>
    </source>
</evidence>